<feature type="region of interest" description="Disordered" evidence="1">
    <location>
        <begin position="227"/>
        <end position="250"/>
    </location>
</feature>
<accession>A0A8B8FDR7</accession>
<dbReference type="Proteomes" id="UP000694846">
    <property type="component" value="Unplaced"/>
</dbReference>
<dbReference type="GeneID" id="112682604"/>
<keyword evidence="2" id="KW-0732">Signal</keyword>
<dbReference type="AlphaFoldDB" id="A0A8B8FDR7"/>
<dbReference type="OrthoDB" id="6614347at2759"/>
<reference evidence="4" key="1">
    <citation type="submission" date="2025-08" db="UniProtKB">
        <authorList>
            <consortium name="RefSeq"/>
        </authorList>
    </citation>
    <scope>IDENTIFICATION</scope>
    <source>
        <tissue evidence="4">Whole body</tissue>
    </source>
</reference>
<evidence type="ECO:0000313" key="4">
    <source>
        <dbReference type="RefSeq" id="XP_025409029.1"/>
    </source>
</evidence>
<protein>
    <submittedName>
        <fullName evidence="4">Uncharacterized protein LOC112682604 isoform X1</fullName>
    </submittedName>
</protein>
<dbReference type="RefSeq" id="XP_025409029.1">
    <property type="nucleotide sequence ID" value="XM_025553244.1"/>
</dbReference>
<feature type="compositionally biased region" description="Basic and acidic residues" evidence="1">
    <location>
        <begin position="73"/>
        <end position="82"/>
    </location>
</feature>
<keyword evidence="3" id="KW-1185">Reference proteome</keyword>
<evidence type="ECO:0000256" key="2">
    <source>
        <dbReference type="SAM" id="SignalP"/>
    </source>
</evidence>
<feature type="region of interest" description="Disordered" evidence="1">
    <location>
        <begin position="69"/>
        <end position="99"/>
    </location>
</feature>
<organism evidence="3 4">
    <name type="scientific">Sipha flava</name>
    <name type="common">yellow sugarcane aphid</name>
    <dbReference type="NCBI Taxonomy" id="143950"/>
    <lineage>
        <taxon>Eukaryota</taxon>
        <taxon>Metazoa</taxon>
        <taxon>Ecdysozoa</taxon>
        <taxon>Arthropoda</taxon>
        <taxon>Hexapoda</taxon>
        <taxon>Insecta</taxon>
        <taxon>Pterygota</taxon>
        <taxon>Neoptera</taxon>
        <taxon>Paraneoptera</taxon>
        <taxon>Hemiptera</taxon>
        <taxon>Sternorrhyncha</taxon>
        <taxon>Aphidomorpha</taxon>
        <taxon>Aphidoidea</taxon>
        <taxon>Aphididae</taxon>
        <taxon>Sipha</taxon>
    </lineage>
</organism>
<evidence type="ECO:0000313" key="3">
    <source>
        <dbReference type="Proteomes" id="UP000694846"/>
    </source>
</evidence>
<feature type="signal peptide" evidence="2">
    <location>
        <begin position="1"/>
        <end position="22"/>
    </location>
</feature>
<sequence>MLNRQMQFAVALALFCAHAATAYPTPMERVSGENNYLAFRNSPSRDLERFIDSCDDYDECGGPRIAVATGRQDGPDRWDSEGRASAAKRSSLDRLNGGHTLATKRSSLDRLNGGHTLVARRGSLDRLDGNFISFADECEGDDGCGSSSSSNAAVAKRSLDRLNGGHTMVAKRGGPDRSNGQQHTMIASSRSAEGGYSDRWWSAWPAIVSPRSDEIRDTIDWLDAGDLPSVQRHRSPSSGGRPAEHDAQPRFTWTKDAVRYGCVGCTPTIKSSSY</sequence>
<name>A0A8B8FDR7_9HEMI</name>
<feature type="chain" id="PRO_5034257252" evidence="2">
    <location>
        <begin position="23"/>
        <end position="274"/>
    </location>
</feature>
<evidence type="ECO:0000256" key="1">
    <source>
        <dbReference type="SAM" id="MobiDB-lite"/>
    </source>
</evidence>
<proteinExistence type="predicted"/>
<gene>
    <name evidence="4" type="primary">LOC112682604</name>
</gene>